<dbReference type="AlphaFoldDB" id="A0A2M7UE86"/>
<keyword evidence="2" id="KW-0479">Metal-binding</keyword>
<dbReference type="InterPro" id="IPR058240">
    <property type="entry name" value="rSAM_sf"/>
</dbReference>
<dbReference type="Gene3D" id="3.20.20.70">
    <property type="entry name" value="Aldolase class I"/>
    <property type="match status" value="2"/>
</dbReference>
<dbReference type="InterPro" id="IPR013785">
    <property type="entry name" value="Aldolase_TIM"/>
</dbReference>
<dbReference type="Pfam" id="PF04055">
    <property type="entry name" value="Radical_SAM"/>
    <property type="match status" value="2"/>
</dbReference>
<keyword evidence="1" id="KW-0949">S-adenosyl-L-methionine</keyword>
<dbReference type="CDD" id="cd01335">
    <property type="entry name" value="Radical_SAM"/>
    <property type="match status" value="2"/>
</dbReference>
<accession>A0A2M7UE86</accession>
<reference evidence="7" key="1">
    <citation type="submission" date="2017-09" db="EMBL/GenBank/DDBJ databases">
        <title>Depth-based differentiation of microbial function through sediment-hosted aquifers and enrichment of novel symbionts in the deep terrestrial subsurface.</title>
        <authorList>
            <person name="Probst A.J."/>
            <person name="Ladd B."/>
            <person name="Jarett J.K."/>
            <person name="Geller-Mcgrath D.E."/>
            <person name="Sieber C.M.K."/>
            <person name="Emerson J.B."/>
            <person name="Anantharaman K."/>
            <person name="Thomas B.C."/>
            <person name="Malmstrom R."/>
            <person name="Stieglmeier M."/>
            <person name="Klingl A."/>
            <person name="Woyke T."/>
            <person name="Ryan C.M."/>
            <person name="Banfield J.F."/>
        </authorList>
    </citation>
    <scope>NUCLEOTIDE SEQUENCE [LARGE SCALE GENOMIC DNA]</scope>
</reference>
<evidence type="ECO:0000256" key="3">
    <source>
        <dbReference type="ARBA" id="ARBA00023004"/>
    </source>
</evidence>
<evidence type="ECO:0000313" key="6">
    <source>
        <dbReference type="EMBL" id="PIZ69532.1"/>
    </source>
</evidence>
<comment type="caution">
    <text evidence="6">The sequence shown here is derived from an EMBL/GenBank/DDBJ whole genome shotgun (WGS) entry which is preliminary data.</text>
</comment>
<evidence type="ECO:0000256" key="1">
    <source>
        <dbReference type="ARBA" id="ARBA00022691"/>
    </source>
</evidence>
<evidence type="ECO:0000256" key="2">
    <source>
        <dbReference type="ARBA" id="ARBA00022723"/>
    </source>
</evidence>
<dbReference type="PANTHER" id="PTHR11228">
    <property type="entry name" value="RADICAL SAM DOMAIN PROTEIN"/>
    <property type="match status" value="1"/>
</dbReference>
<keyword evidence="3" id="KW-0408">Iron</keyword>
<sequence length="640" mass="74188">MKRLYFASLNDCNEDCLFCVRGGDEAPIDFIGTKKAKEILSQKRKEGYQEIYFDGGEPTLRKDLAQLINFARNKKYKSVNVLTNAVLLADNKLTKRLLDIKNDKNFCLSFSVSLHSHKKNISEKLVGRANTFNKTIKGIENLVQNGCENISFYHIITKYNYRDLPSFVNFISDKFPRIRRVTFSFIYPAGKALENKEIFPQLSKVRPYFQKALSLCKKKKISFSISTCGTIPLCFLEGYEDILLKQQDLDQPEKVGLVDAGQDVQYQLATKEFHQRTKIKASWCKDCVYNDECGGIWRTYVEIYGIDEIKPVLGDKKQKRKPNVLLLLTGFSCNNNCVFCSNVSGRDFNSSREELLEKINKGRKEGFRILEFIGGEITIRPDFFELISYAKKIGFEDIRLTSNGRLFSYPEFVQKAHRAGLRVVAVSLYGHNSKLHEAVTRTPGSFDQCVQGIKNISKTKGMYLIINTVVSKINYKFLKEISQFVYRLDPKEWHLLELLPDGRAVKNYDILSVPYKELAPYLKRVSQSAVGKIKRIDFFDFPFCLFSKEVLNNKNINFFTPENRYEDIKQEAHDSVFRVKKINRGGRTIYRDKYKVKPDFCRSCLYFYQCGGIARPYFEKYRDGEIKELAQKHNFINEKK</sequence>
<dbReference type="InterPro" id="IPR050377">
    <property type="entry name" value="Radical_SAM_PqqE_MftC-like"/>
</dbReference>
<protein>
    <recommendedName>
        <fullName evidence="5">Radical SAM core domain-containing protein</fullName>
    </recommendedName>
</protein>
<dbReference type="InterPro" id="IPR007197">
    <property type="entry name" value="rSAM"/>
</dbReference>
<dbReference type="PROSITE" id="PS51918">
    <property type="entry name" value="RADICAL_SAM"/>
    <property type="match status" value="2"/>
</dbReference>
<dbReference type="SFLD" id="SFLDS00029">
    <property type="entry name" value="Radical_SAM"/>
    <property type="match status" value="3"/>
</dbReference>
<evidence type="ECO:0000313" key="7">
    <source>
        <dbReference type="Proteomes" id="UP000231688"/>
    </source>
</evidence>
<dbReference type="GO" id="GO:0046872">
    <property type="term" value="F:metal ion binding"/>
    <property type="evidence" value="ECO:0007669"/>
    <property type="project" value="UniProtKB-KW"/>
</dbReference>
<feature type="domain" description="Radical SAM core" evidence="5">
    <location>
        <begin position="317"/>
        <end position="537"/>
    </location>
</feature>
<evidence type="ECO:0000259" key="5">
    <source>
        <dbReference type="PROSITE" id="PS51918"/>
    </source>
</evidence>
<dbReference type="SFLD" id="SFLDG01067">
    <property type="entry name" value="SPASM/twitch_domain_containing"/>
    <property type="match status" value="2"/>
</dbReference>
<evidence type="ECO:0000256" key="4">
    <source>
        <dbReference type="ARBA" id="ARBA00023014"/>
    </source>
</evidence>
<dbReference type="SFLD" id="SFLDG01103">
    <property type="entry name" value="Uncharacterised_Radical_SAM_Su"/>
    <property type="match status" value="2"/>
</dbReference>
<dbReference type="GO" id="GO:0051536">
    <property type="term" value="F:iron-sulfur cluster binding"/>
    <property type="evidence" value="ECO:0007669"/>
    <property type="project" value="UniProtKB-KW"/>
</dbReference>
<dbReference type="InterPro" id="IPR006638">
    <property type="entry name" value="Elp3/MiaA/NifB-like_rSAM"/>
</dbReference>
<proteinExistence type="predicted"/>
<gene>
    <name evidence="6" type="ORF">COY10_01355</name>
</gene>
<organism evidence="6 7">
    <name type="scientific">Candidatus Portnoybacteria bacterium CG_4_10_14_0_2_um_filter_43_36</name>
    <dbReference type="NCBI Taxonomy" id="1974798"/>
    <lineage>
        <taxon>Bacteria</taxon>
        <taxon>Candidatus Portnoyibacteriota</taxon>
    </lineage>
</organism>
<keyword evidence="4" id="KW-0411">Iron-sulfur</keyword>
<dbReference type="InterPro" id="IPR024032">
    <property type="entry name" value="rSAM_paired_HxsC"/>
</dbReference>
<feature type="domain" description="Radical SAM core" evidence="5">
    <location>
        <begin position="1"/>
        <end position="222"/>
    </location>
</feature>
<dbReference type="PANTHER" id="PTHR11228:SF7">
    <property type="entry name" value="PQQA PEPTIDE CYCLASE"/>
    <property type="match status" value="1"/>
</dbReference>
<dbReference type="GO" id="GO:0003824">
    <property type="term" value="F:catalytic activity"/>
    <property type="evidence" value="ECO:0007669"/>
    <property type="project" value="InterPro"/>
</dbReference>
<name>A0A2M7UE86_9BACT</name>
<dbReference type="SMART" id="SM00729">
    <property type="entry name" value="Elp3"/>
    <property type="match status" value="2"/>
</dbReference>
<dbReference type="SUPFAM" id="SSF102114">
    <property type="entry name" value="Radical SAM enzymes"/>
    <property type="match status" value="2"/>
</dbReference>
<dbReference type="EMBL" id="PFOH01000033">
    <property type="protein sequence ID" value="PIZ69532.1"/>
    <property type="molecule type" value="Genomic_DNA"/>
</dbReference>
<dbReference type="Proteomes" id="UP000231688">
    <property type="component" value="Unassembled WGS sequence"/>
</dbReference>